<dbReference type="InterPro" id="IPR029052">
    <property type="entry name" value="Metallo-depent_PP-like"/>
</dbReference>
<name>A0ABD5V349_9EURY</name>
<evidence type="ECO:0000259" key="3">
    <source>
        <dbReference type="Pfam" id="PF00149"/>
    </source>
</evidence>
<dbReference type="RefSeq" id="WP_340603786.1">
    <property type="nucleotide sequence ID" value="NZ_JBBMXV010000003.1"/>
</dbReference>
<comment type="caution">
    <text evidence="5">The sequence shown here is derived from an EMBL/GenBank/DDBJ whole genome shotgun (WGS) entry which is preliminary data.</text>
</comment>
<dbReference type="InterPro" id="IPR036907">
    <property type="entry name" value="5'-Nucleotdase_C_sf"/>
</dbReference>
<dbReference type="InterPro" id="IPR008334">
    <property type="entry name" value="5'-Nucleotdase_C"/>
</dbReference>
<feature type="domain" description="5'-Nucleotidase C-terminal" evidence="4">
    <location>
        <begin position="336"/>
        <end position="491"/>
    </location>
</feature>
<feature type="domain" description="Calcineurin-like phosphoesterase" evidence="3">
    <location>
        <begin position="69"/>
        <end position="265"/>
    </location>
</feature>
<dbReference type="Pfam" id="PF02872">
    <property type="entry name" value="5_nucleotid_C"/>
    <property type="match status" value="1"/>
</dbReference>
<dbReference type="InterPro" id="IPR006179">
    <property type="entry name" value="5_nucleotidase/apyrase"/>
</dbReference>
<feature type="region of interest" description="Disordered" evidence="2">
    <location>
        <begin position="1"/>
        <end position="31"/>
    </location>
</feature>
<dbReference type="InterPro" id="IPR004843">
    <property type="entry name" value="Calcineurin-like_PHP"/>
</dbReference>
<reference evidence="5 6" key="1">
    <citation type="journal article" date="2019" name="Int. J. Syst. Evol. Microbiol.">
        <title>The Global Catalogue of Microorganisms (GCM) 10K type strain sequencing project: providing services to taxonomists for standard genome sequencing and annotation.</title>
        <authorList>
            <consortium name="The Broad Institute Genomics Platform"/>
            <consortium name="The Broad Institute Genome Sequencing Center for Infectious Disease"/>
            <person name="Wu L."/>
            <person name="Ma J."/>
        </authorList>
    </citation>
    <scope>NUCLEOTIDE SEQUENCE [LARGE SCALE GENOMIC DNA]</scope>
    <source>
        <strain evidence="5 6">CGMCC 1.3240</strain>
    </source>
</reference>
<feature type="compositionally biased region" description="Basic and acidic residues" evidence="2">
    <location>
        <begin position="1"/>
        <end position="14"/>
    </location>
</feature>
<dbReference type="AlphaFoldDB" id="A0ABD5V349"/>
<dbReference type="Gene3D" id="3.60.21.10">
    <property type="match status" value="1"/>
</dbReference>
<dbReference type="InterPro" id="IPR006311">
    <property type="entry name" value="TAT_signal"/>
</dbReference>
<accession>A0ABD5V349</accession>
<dbReference type="Pfam" id="PF00149">
    <property type="entry name" value="Metallophos"/>
    <property type="match status" value="1"/>
</dbReference>
<dbReference type="SUPFAM" id="SSF56300">
    <property type="entry name" value="Metallo-dependent phosphatases"/>
    <property type="match status" value="1"/>
</dbReference>
<dbReference type="EMBL" id="JBHSXQ010000003">
    <property type="protein sequence ID" value="MFC6905261.1"/>
    <property type="molecule type" value="Genomic_DNA"/>
</dbReference>
<organism evidence="5 6">
    <name type="scientific">Halalkalicoccus tibetensis</name>
    <dbReference type="NCBI Taxonomy" id="175632"/>
    <lineage>
        <taxon>Archaea</taxon>
        <taxon>Methanobacteriati</taxon>
        <taxon>Methanobacteriota</taxon>
        <taxon>Stenosarchaea group</taxon>
        <taxon>Halobacteria</taxon>
        <taxon>Halobacteriales</taxon>
        <taxon>Halococcaceae</taxon>
        <taxon>Halalkalicoccus</taxon>
    </lineage>
</organism>
<keyword evidence="1" id="KW-0732">Signal</keyword>
<keyword evidence="6" id="KW-1185">Reference proteome</keyword>
<evidence type="ECO:0000259" key="4">
    <source>
        <dbReference type="Pfam" id="PF02872"/>
    </source>
</evidence>
<dbReference type="PROSITE" id="PS51318">
    <property type="entry name" value="TAT"/>
    <property type="match status" value="1"/>
</dbReference>
<evidence type="ECO:0000256" key="1">
    <source>
        <dbReference type="ARBA" id="ARBA00022729"/>
    </source>
</evidence>
<gene>
    <name evidence="5" type="ORF">ACFQGH_08655</name>
</gene>
<sequence length="651" mass="69707">MSHDCGGDHEEYEQRGTPAGDRSTVSKRGHASRRTVLGAAAAGLAGTALSGAAGAENGDGGDTVTIVHDLHSHSDIGEVGEPNIARYQATIRERLAEREDSVFLTSGDELGSSLISFYTEGAHKVEFMNDMGITAAGVGNHDFDYGIETAIDRFGASEFPWLNSALFTPDGEPLPNTERWRIVEVGDVTLGLFNVVLRGFHDITDYPDEYEARDPIEVSREMVDCLQREGADVIVLASHVAHETHYEIAEAVDGLDAIFGSHSHVTFDEAEIHHGTVISEIGYAYEHLGVMTLDREGGLVSWERVDLDEGIEPDPEFKARLEAQYDELDEEFSAEVGETEVELDASGAVNYARESRLGNLVADAMLDAGEDADVAFQNAGGLRTNDTYGPGTLTAGDVLGILPFANAVVTFEATGAEIRAALESRVDTLPEAPFGAQQGQQVGGLSYEWSGHGEAAIGEVFVDGEPLDPEGSYTVATTDYIKDTASGYDSFRGAEVLWQSSDLLGPVVMQYIEEQGSVAPEIEDRILRVDEDVGEQTDWSMAGGELTLWFDLPEEATGIDPEGFFALAPDGERFEAAGVEEDGGAVAVTFDGERLPELASGETPLRVFGGFDPDSEAYGYTDEDGALRELPVSAAYGTFVMKGSVTAPVDG</sequence>
<dbReference type="Proteomes" id="UP001596312">
    <property type="component" value="Unassembled WGS sequence"/>
</dbReference>
<protein>
    <submittedName>
        <fullName evidence="5">Bifunctional UDP-sugar hydrolase/5'-nucleotidase</fullName>
    </submittedName>
</protein>
<proteinExistence type="predicted"/>
<dbReference type="SUPFAM" id="SSF55816">
    <property type="entry name" value="5'-nucleotidase (syn. UDP-sugar hydrolase), C-terminal domain"/>
    <property type="match status" value="1"/>
</dbReference>
<evidence type="ECO:0000313" key="6">
    <source>
        <dbReference type="Proteomes" id="UP001596312"/>
    </source>
</evidence>
<dbReference type="PANTHER" id="PTHR11575:SF24">
    <property type="entry name" value="5'-NUCLEOTIDASE"/>
    <property type="match status" value="1"/>
</dbReference>
<evidence type="ECO:0000313" key="5">
    <source>
        <dbReference type="EMBL" id="MFC6905261.1"/>
    </source>
</evidence>
<dbReference type="PRINTS" id="PR01607">
    <property type="entry name" value="APYRASEFAMLY"/>
</dbReference>
<evidence type="ECO:0000256" key="2">
    <source>
        <dbReference type="SAM" id="MobiDB-lite"/>
    </source>
</evidence>
<dbReference type="PANTHER" id="PTHR11575">
    <property type="entry name" value="5'-NUCLEOTIDASE-RELATED"/>
    <property type="match status" value="1"/>
</dbReference>
<dbReference type="GO" id="GO:0016787">
    <property type="term" value="F:hydrolase activity"/>
    <property type="evidence" value="ECO:0007669"/>
    <property type="project" value="UniProtKB-KW"/>
</dbReference>
<dbReference type="Gene3D" id="3.90.780.10">
    <property type="entry name" value="5'-Nucleotidase, C-terminal domain"/>
    <property type="match status" value="1"/>
</dbReference>
<keyword evidence="5" id="KW-0378">Hydrolase</keyword>